<evidence type="ECO:0008006" key="2">
    <source>
        <dbReference type="Google" id="ProtNLM"/>
    </source>
</evidence>
<proteinExistence type="predicted"/>
<dbReference type="EMBL" id="LAZR01026559">
    <property type="protein sequence ID" value="KKL68351.1"/>
    <property type="molecule type" value="Genomic_DNA"/>
</dbReference>
<reference evidence="1" key="1">
    <citation type="journal article" date="2015" name="Nature">
        <title>Complex archaea that bridge the gap between prokaryotes and eukaryotes.</title>
        <authorList>
            <person name="Spang A."/>
            <person name="Saw J.H."/>
            <person name="Jorgensen S.L."/>
            <person name="Zaremba-Niedzwiedzka K."/>
            <person name="Martijn J."/>
            <person name="Lind A.E."/>
            <person name="van Eijk R."/>
            <person name="Schleper C."/>
            <person name="Guy L."/>
            <person name="Ettema T.J."/>
        </authorList>
    </citation>
    <scope>NUCLEOTIDE SEQUENCE</scope>
</reference>
<sequence>MPLLPAVHTGDELNLDDCYVEFKQTMPTVRFRHWIRTVGLRNLSRALAIHRTTVNAWLVQTSRRRVPAVDTAQRIIALSRFYPKPSGAQGSLEHALRYEDIFGRVEAKEVK</sequence>
<dbReference type="AlphaFoldDB" id="A0A0F9EQ36"/>
<gene>
    <name evidence="1" type="ORF">LCGC14_2125880</name>
</gene>
<comment type="caution">
    <text evidence="1">The sequence shown here is derived from an EMBL/GenBank/DDBJ whole genome shotgun (WGS) entry which is preliminary data.</text>
</comment>
<name>A0A0F9EQ36_9ZZZZ</name>
<organism evidence="1">
    <name type="scientific">marine sediment metagenome</name>
    <dbReference type="NCBI Taxonomy" id="412755"/>
    <lineage>
        <taxon>unclassified sequences</taxon>
        <taxon>metagenomes</taxon>
        <taxon>ecological metagenomes</taxon>
    </lineage>
</organism>
<accession>A0A0F9EQ36</accession>
<protein>
    <recommendedName>
        <fullName evidence="2">HTH cro/C1-type domain-containing protein</fullName>
    </recommendedName>
</protein>
<evidence type="ECO:0000313" key="1">
    <source>
        <dbReference type="EMBL" id="KKL68351.1"/>
    </source>
</evidence>